<dbReference type="AlphaFoldDB" id="B0MZ16"/>
<organism evidence="1 2">
    <name type="scientific">Alistipes putredinis DSM 17216</name>
    <dbReference type="NCBI Taxonomy" id="445970"/>
    <lineage>
        <taxon>Bacteria</taxon>
        <taxon>Pseudomonadati</taxon>
        <taxon>Bacteroidota</taxon>
        <taxon>Bacteroidia</taxon>
        <taxon>Bacteroidales</taxon>
        <taxon>Rikenellaceae</taxon>
        <taxon>Alistipes</taxon>
    </lineage>
</organism>
<proteinExistence type="predicted"/>
<dbReference type="Proteomes" id="UP000005819">
    <property type="component" value="Unassembled WGS sequence"/>
</dbReference>
<keyword evidence="2" id="KW-1185">Reference proteome</keyword>
<protein>
    <submittedName>
        <fullName evidence="1">Uncharacterized protein</fullName>
    </submittedName>
</protein>
<gene>
    <name evidence="1" type="ORF">ALIPUT_02385</name>
</gene>
<accession>B0MZ16</accession>
<reference evidence="1" key="2">
    <citation type="submission" date="2013-09" db="EMBL/GenBank/DDBJ databases">
        <title>Draft genome sequence of Alistipes putredinis (DSM 17216).</title>
        <authorList>
            <person name="Sudarsanam P."/>
            <person name="Ley R."/>
            <person name="Guruge J."/>
            <person name="Turnbaugh P.J."/>
            <person name="Mahowald M."/>
            <person name="Liep D."/>
            <person name="Gordon J."/>
        </authorList>
    </citation>
    <scope>NUCLEOTIDE SEQUENCE</scope>
    <source>
        <strain evidence="1">DSM 17216</strain>
    </source>
</reference>
<dbReference type="HOGENOM" id="CLU_2949973_0_0_10"/>
<dbReference type="EMBL" id="ABFK02000020">
    <property type="protein sequence ID" value="EDS02852.1"/>
    <property type="molecule type" value="Genomic_DNA"/>
</dbReference>
<name>B0MZ16_9BACT</name>
<reference evidence="1" key="1">
    <citation type="submission" date="2007-10" db="EMBL/GenBank/DDBJ databases">
        <authorList>
            <person name="Fulton L."/>
            <person name="Clifton S."/>
            <person name="Fulton B."/>
            <person name="Xu J."/>
            <person name="Minx P."/>
            <person name="Pepin K.H."/>
            <person name="Johnson M."/>
            <person name="Thiruvilangam P."/>
            <person name="Bhonagiri V."/>
            <person name="Nash W.E."/>
            <person name="Mardis E.R."/>
            <person name="Wilson R.K."/>
        </authorList>
    </citation>
    <scope>NUCLEOTIDE SEQUENCE [LARGE SCALE GENOMIC DNA]</scope>
    <source>
        <strain evidence="1">DSM 17216</strain>
    </source>
</reference>
<comment type="caution">
    <text evidence="1">The sequence shown here is derived from an EMBL/GenBank/DDBJ whole genome shotgun (WGS) entry which is preliminary data.</text>
</comment>
<evidence type="ECO:0000313" key="1">
    <source>
        <dbReference type="EMBL" id="EDS02852.1"/>
    </source>
</evidence>
<evidence type="ECO:0000313" key="2">
    <source>
        <dbReference type="Proteomes" id="UP000005819"/>
    </source>
</evidence>
<sequence>MGLLCYPFSLDWETFSGAKVNKKVFYAKKMWEYLFFFDMRYEKNRNMPAVYELLYNKVR</sequence>